<proteinExistence type="predicted"/>
<reference evidence="3" key="1">
    <citation type="submission" date="2016-01" db="EMBL/GenBank/DDBJ databases">
        <authorList>
            <person name="Mitreva M."/>
            <person name="Pepin K.H."/>
            <person name="Mihindukulasuriya K.A."/>
            <person name="Fulton R."/>
            <person name="Fronick C."/>
            <person name="O'Laughlin M."/>
            <person name="Miner T."/>
            <person name="Herter B."/>
            <person name="Rosa B.A."/>
            <person name="Cordes M."/>
            <person name="Tomlinson C."/>
            <person name="Wollam A."/>
            <person name="Palsikar V.B."/>
            <person name="Mardis E.R."/>
            <person name="Wilson R.K."/>
        </authorList>
    </citation>
    <scope>NUCLEOTIDE SEQUENCE [LARGE SCALE GENOMIC DNA]</scope>
    <source>
        <strain evidence="3">GED7749B</strain>
    </source>
</reference>
<sequence>FKRKFRHGFRMKIRFLKDISFHVNKGEIVALIGEIGAGKSTIFNLIERFYDPESGEMCLDHLSFREVEPGIWRQSFSYVPQDSQLFDGTVKDNIAYGLSSVAEEEIVHAAKLANAHDF</sequence>
<feature type="domain" description="ABC transporter" evidence="1">
    <location>
        <begin position="16"/>
        <end position="109"/>
    </location>
</feature>
<dbReference type="PATRIC" id="fig|1398.22.peg.4091"/>
<dbReference type="Pfam" id="PF00005">
    <property type="entry name" value="ABC_tran"/>
    <property type="match status" value="1"/>
</dbReference>
<evidence type="ECO:0000313" key="3">
    <source>
        <dbReference type="Proteomes" id="UP000070376"/>
    </source>
</evidence>
<gene>
    <name evidence="2" type="ORF">HMPREF3213_04087</name>
</gene>
<organism evidence="2 3">
    <name type="scientific">Heyndrickxia coagulans</name>
    <name type="common">Weizmannia coagulans</name>
    <dbReference type="NCBI Taxonomy" id="1398"/>
    <lineage>
        <taxon>Bacteria</taxon>
        <taxon>Bacillati</taxon>
        <taxon>Bacillota</taxon>
        <taxon>Bacilli</taxon>
        <taxon>Bacillales</taxon>
        <taxon>Bacillaceae</taxon>
        <taxon>Heyndrickxia</taxon>
    </lineage>
</organism>
<evidence type="ECO:0000259" key="1">
    <source>
        <dbReference type="Pfam" id="PF00005"/>
    </source>
</evidence>
<dbReference type="InterPro" id="IPR039421">
    <property type="entry name" value="Type_1_exporter"/>
</dbReference>
<dbReference type="AlphaFoldDB" id="A0A133K960"/>
<feature type="non-terminal residue" evidence="2">
    <location>
        <position position="1"/>
    </location>
</feature>
<feature type="non-terminal residue" evidence="2">
    <location>
        <position position="118"/>
    </location>
</feature>
<comment type="caution">
    <text evidence="2">The sequence shown here is derived from an EMBL/GenBank/DDBJ whole genome shotgun (WGS) entry which is preliminary data.</text>
</comment>
<name>A0A133K960_HEYCO</name>
<dbReference type="GO" id="GO:0005524">
    <property type="term" value="F:ATP binding"/>
    <property type="evidence" value="ECO:0007669"/>
    <property type="project" value="InterPro"/>
</dbReference>
<dbReference type="GO" id="GO:0034040">
    <property type="term" value="F:ATPase-coupled lipid transmembrane transporter activity"/>
    <property type="evidence" value="ECO:0007669"/>
    <property type="project" value="TreeGrafter"/>
</dbReference>
<dbReference type="Gene3D" id="3.40.50.300">
    <property type="entry name" value="P-loop containing nucleotide triphosphate hydrolases"/>
    <property type="match status" value="1"/>
</dbReference>
<dbReference type="InterPro" id="IPR003439">
    <property type="entry name" value="ABC_transporter-like_ATP-bd"/>
</dbReference>
<dbReference type="Proteomes" id="UP000070376">
    <property type="component" value="Unassembled WGS sequence"/>
</dbReference>
<protein>
    <recommendedName>
        <fullName evidence="1">ABC transporter domain-containing protein</fullName>
    </recommendedName>
</protein>
<dbReference type="InterPro" id="IPR027417">
    <property type="entry name" value="P-loop_NTPase"/>
</dbReference>
<dbReference type="SUPFAM" id="SSF52540">
    <property type="entry name" value="P-loop containing nucleoside triphosphate hydrolases"/>
    <property type="match status" value="1"/>
</dbReference>
<dbReference type="PANTHER" id="PTHR24221">
    <property type="entry name" value="ATP-BINDING CASSETTE SUB-FAMILY B"/>
    <property type="match status" value="1"/>
</dbReference>
<dbReference type="EMBL" id="LRPN01000213">
    <property type="protein sequence ID" value="KWZ76080.1"/>
    <property type="molecule type" value="Genomic_DNA"/>
</dbReference>
<accession>A0A133K960</accession>
<evidence type="ECO:0000313" key="2">
    <source>
        <dbReference type="EMBL" id="KWZ76080.1"/>
    </source>
</evidence>
<dbReference type="PANTHER" id="PTHR24221:SF654">
    <property type="entry name" value="ATP-BINDING CASSETTE SUB-FAMILY B MEMBER 6"/>
    <property type="match status" value="1"/>
</dbReference>
<dbReference type="GO" id="GO:0016887">
    <property type="term" value="F:ATP hydrolysis activity"/>
    <property type="evidence" value="ECO:0007669"/>
    <property type="project" value="InterPro"/>
</dbReference>